<dbReference type="InterPro" id="IPR021109">
    <property type="entry name" value="Peptidase_aspartic_dom_sf"/>
</dbReference>
<evidence type="ECO:0000256" key="1">
    <source>
        <dbReference type="SAM" id="MobiDB-lite"/>
    </source>
</evidence>
<dbReference type="EMBL" id="JAIVGD010000001">
    <property type="protein sequence ID" value="KAH0781637.1"/>
    <property type="molecule type" value="Genomic_DNA"/>
</dbReference>
<organism evidence="3 4">
    <name type="scientific">Solanum tuberosum</name>
    <name type="common">Potato</name>
    <dbReference type="NCBI Taxonomy" id="4113"/>
    <lineage>
        <taxon>Eukaryota</taxon>
        <taxon>Viridiplantae</taxon>
        <taxon>Streptophyta</taxon>
        <taxon>Embryophyta</taxon>
        <taxon>Tracheophyta</taxon>
        <taxon>Spermatophyta</taxon>
        <taxon>Magnoliopsida</taxon>
        <taxon>eudicotyledons</taxon>
        <taxon>Gunneridae</taxon>
        <taxon>Pentapetalae</taxon>
        <taxon>asterids</taxon>
        <taxon>lamiids</taxon>
        <taxon>Solanales</taxon>
        <taxon>Solanaceae</taxon>
        <taxon>Solanoideae</taxon>
        <taxon>Solaneae</taxon>
        <taxon>Solanum</taxon>
    </lineage>
</organism>
<dbReference type="PANTHER" id="PTHR33437">
    <property type="entry name" value="OS06G0361200 PROTEIN"/>
    <property type="match status" value="1"/>
</dbReference>
<dbReference type="InterPro" id="IPR005162">
    <property type="entry name" value="Retrotrans_gag_dom"/>
</dbReference>
<dbReference type="Pfam" id="PF03732">
    <property type="entry name" value="Retrotrans_gag"/>
    <property type="match status" value="1"/>
</dbReference>
<proteinExistence type="predicted"/>
<dbReference type="Gene3D" id="2.40.70.10">
    <property type="entry name" value="Acid Proteases"/>
    <property type="match status" value="1"/>
</dbReference>
<comment type="caution">
    <text evidence="3">The sequence shown here is derived from an EMBL/GenBank/DDBJ whole genome shotgun (WGS) entry which is preliminary data.</text>
</comment>
<protein>
    <recommendedName>
        <fullName evidence="2">Retrotransposon gag domain-containing protein</fullName>
    </recommendedName>
</protein>
<sequence length="1057" mass="120177">MAFRKSGDFSYKDSTNVVSTDLSHVGPITRRKFKNSGLDGSEYFTSLEAMKNNNSHTMVVSATPRGNLASVFFGEFSQIGSNFGESEDSMDSPTSMNVNALMADSTDMDEKFTMMEQTIEALKKFVDDKNLHIAQLMNKLEAFTLGESSHVHTFPSGFNQRNKDVEESLAKSKFQKETKSASVDALYVQQMQDMITNTIRVQYSGTPQSSLYYSKSYTRRIDYLSMPTNYQPPKLQQFDGKGNPRQHIAHFVETCSNAGTHGDLLVKQFVRSLKGNAFDWYIDMEHESIDSWEQLEKEFLNRFYSTRRTVSMIELTGTKQRKDEPVVDYINRWRDRLSEISIVEMCIQAHDMELSITSHGKASPFADLTKEKKEFKKGMTSKIQTKESMAVKATSVKVTTKSKLKEEEAPSQYPREERRLPTLKELEAKVYPFPDSDVPMILDELLAKKVIDLTESKRPEEINKVSDPRYCKFHRVLGHPTSKCFILKEKIMMLVSEGKIIIDQDETAEENHASVEPNQKKCSRSTFLQFGSLTPIEVDFPRKTLESSLEIDNHKENEANDWTLVTHKKRRHQAVFRIRLPKARATRSDVNQLQPSKSVKPCTSQNINGSSLQKVRRPITLDEFFPKKFFCGSQIGATHVISNTDETKGSKGSIREQHLNRILIDGGLVVNIMPKVVLKKLGISIDELSKSNLTIQGFSQGGQRSIGKIHVELSIGDVKSNTLIHVIDAKTSYNLLLGRPWVHENGVVPSTLHQCMKYMKDGEVVKIDADINPFTETESYFADAKFYLDSGRSNMEKHAEADSIDLEDNKVQWATTKMSKKRTEEVSMKLSPSKGDMQTNIDDEQPIFHYIPSERRKKGQSLLEECTQQVHPPRKELSHTTFQDLKEKMTVPVAQVPSFTLDPSKENTQVSQIKGNFDQKVFTLFEKSSYNFSNPAKLGELTEEVTSEKIHGLTKSQMRLRKQGYYVATPKFGLGFSLPEPLRISSKKGKEITSSHYTSIEKTKESKEGKTPLQTLVFERIGRLTPRVSAFEKLGRKDERGSSKQVDEYATIIWEPK</sequence>
<gene>
    <name evidence="3" type="ORF">KY290_001235</name>
</gene>
<feature type="region of interest" description="Disordered" evidence="1">
    <location>
        <begin position="587"/>
        <end position="608"/>
    </location>
</feature>
<accession>A0ABQ7WNU3</accession>
<keyword evidence="4" id="KW-1185">Reference proteome</keyword>
<feature type="compositionally biased region" description="Polar residues" evidence="1">
    <location>
        <begin position="588"/>
        <end position="608"/>
    </location>
</feature>
<feature type="domain" description="Retrotransposon gag" evidence="2">
    <location>
        <begin position="269"/>
        <end position="335"/>
    </location>
</feature>
<dbReference type="PANTHER" id="PTHR33437:SF2">
    <property type="entry name" value="OS06G0361200 PROTEIN"/>
    <property type="match status" value="1"/>
</dbReference>
<name>A0ABQ7WNU3_SOLTU</name>
<dbReference type="Proteomes" id="UP000826656">
    <property type="component" value="Unassembled WGS sequence"/>
</dbReference>
<evidence type="ECO:0000259" key="2">
    <source>
        <dbReference type="Pfam" id="PF03732"/>
    </source>
</evidence>
<reference evidence="3 4" key="1">
    <citation type="journal article" date="2021" name="bioRxiv">
        <title>Chromosome-scale and haplotype-resolved genome assembly of a tetraploid potato cultivar.</title>
        <authorList>
            <person name="Sun H."/>
            <person name="Jiao W.-B."/>
            <person name="Krause K."/>
            <person name="Campoy J.A."/>
            <person name="Goel M."/>
            <person name="Folz-Donahue K."/>
            <person name="Kukat C."/>
            <person name="Huettel B."/>
            <person name="Schneeberger K."/>
        </authorList>
    </citation>
    <scope>NUCLEOTIDE SEQUENCE [LARGE SCALE GENOMIC DNA]</scope>
    <source>
        <strain evidence="3">SolTubOtavaFocal</strain>
        <tissue evidence="3">Leaves</tissue>
    </source>
</reference>
<dbReference type="CDD" id="cd00303">
    <property type="entry name" value="retropepsin_like"/>
    <property type="match status" value="1"/>
</dbReference>
<evidence type="ECO:0000313" key="4">
    <source>
        <dbReference type="Proteomes" id="UP000826656"/>
    </source>
</evidence>
<evidence type="ECO:0000313" key="3">
    <source>
        <dbReference type="EMBL" id="KAH0781637.1"/>
    </source>
</evidence>